<name>A0A2A8CXG9_9BACT</name>
<accession>A0A2A8CXG9</accession>
<keyword evidence="3" id="KW-1185">Reference proteome</keyword>
<gene>
    <name evidence="2" type="ORF">CRI94_11545</name>
</gene>
<proteinExistence type="predicted"/>
<evidence type="ECO:0000313" key="2">
    <source>
        <dbReference type="EMBL" id="PEN13267.1"/>
    </source>
</evidence>
<dbReference type="Proteomes" id="UP000220102">
    <property type="component" value="Unassembled WGS sequence"/>
</dbReference>
<evidence type="ECO:0008006" key="4">
    <source>
        <dbReference type="Google" id="ProtNLM"/>
    </source>
</evidence>
<sequence>MSFLEGVLRYRVLGVVLCVSVLSACASSAPQLGTDVKPSLGKTWTVIPVLTPVPEEAKDGVTQYQDVLESVAMRYLDALGQPARVYRGGGSSTAQVAMDSLFLPAPAEDAPRPLRKDRIQAIQESTGSRYLLLLKSARWERSIFDSVSFSPSVGFDVSAAGPGLFIGLFKVGPTRIFTASMALVDANTSEIIWNQTQGLQATDLSDTATAHAQINAYTRSMALQLVTGAEVSSMSFGVEADGGVIVYRHDAPTVRGSSVSVDGFDVVVEDREGVTRRYPIQSISSIKSTSQNRRIFPAGGS</sequence>
<feature type="chain" id="PRO_5013378106" description="Lipoprotein" evidence="1">
    <location>
        <begin position="29"/>
        <end position="301"/>
    </location>
</feature>
<reference evidence="2 3" key="1">
    <citation type="submission" date="2017-10" db="EMBL/GenBank/DDBJ databases">
        <title>Draft genome of Longibacter Salinarum.</title>
        <authorList>
            <person name="Goh K.M."/>
            <person name="Shamsir M.S."/>
            <person name="Lim S.W."/>
        </authorList>
    </citation>
    <scope>NUCLEOTIDE SEQUENCE [LARGE SCALE GENOMIC DNA]</scope>
    <source>
        <strain evidence="2 3">KCTC 52045</strain>
    </source>
</reference>
<dbReference type="RefSeq" id="WP_098075859.1">
    <property type="nucleotide sequence ID" value="NZ_PDEQ01000005.1"/>
</dbReference>
<evidence type="ECO:0000256" key="1">
    <source>
        <dbReference type="SAM" id="SignalP"/>
    </source>
</evidence>
<evidence type="ECO:0000313" key="3">
    <source>
        <dbReference type="Proteomes" id="UP000220102"/>
    </source>
</evidence>
<organism evidence="2 3">
    <name type="scientific">Longibacter salinarum</name>
    <dbReference type="NCBI Taxonomy" id="1850348"/>
    <lineage>
        <taxon>Bacteria</taxon>
        <taxon>Pseudomonadati</taxon>
        <taxon>Rhodothermota</taxon>
        <taxon>Rhodothermia</taxon>
        <taxon>Rhodothermales</taxon>
        <taxon>Salisaetaceae</taxon>
        <taxon>Longibacter</taxon>
    </lineage>
</organism>
<comment type="caution">
    <text evidence="2">The sequence shown here is derived from an EMBL/GenBank/DDBJ whole genome shotgun (WGS) entry which is preliminary data.</text>
</comment>
<protein>
    <recommendedName>
        <fullName evidence="4">Lipoprotein</fullName>
    </recommendedName>
</protein>
<feature type="signal peptide" evidence="1">
    <location>
        <begin position="1"/>
        <end position="28"/>
    </location>
</feature>
<keyword evidence="1" id="KW-0732">Signal</keyword>
<dbReference type="AlphaFoldDB" id="A0A2A8CXG9"/>
<dbReference type="EMBL" id="PDEQ01000005">
    <property type="protein sequence ID" value="PEN13267.1"/>
    <property type="molecule type" value="Genomic_DNA"/>
</dbReference>